<dbReference type="EC" id="3.1.3.48" evidence="2"/>
<dbReference type="OMA" id="PRKAREC"/>
<evidence type="ECO:0000313" key="8">
    <source>
        <dbReference type="EMBL" id="KAG8458975.1"/>
    </source>
</evidence>
<sequence length="262" mass="28591">MEQAEARKAMPAAPAAPATSRVPPLKGSIKRPGPMMMSLDLDGLHEEKESHALTVECSSSRSPRIGGLSLELGSSPRGPHVMEDSWKGEILPGFLYLGDRMTAGESDRLNSLGITHILNVTQDIPNFYENKDVGTSERRLTYKRCALKDRIDANIAEHFSGACDFINRARESGGRVLVHCRAGMSRSATVVIGYLMVAKKWTLKRSLHHVDSCRFVQPNSGFMQFLISLERDMYGCTSLTPQDLYPGAGSGAFGDRPPPTGA</sequence>
<dbReference type="SUPFAM" id="SSF52799">
    <property type="entry name" value="(Phosphotyrosine protein) phosphatases II"/>
    <property type="match status" value="1"/>
</dbReference>
<dbReference type="EMBL" id="JAGTXO010000045">
    <property type="protein sequence ID" value="KAG8458975.1"/>
    <property type="molecule type" value="Genomic_DNA"/>
</dbReference>
<name>A0A8J6C6F5_DIALT</name>
<dbReference type="Gene3D" id="3.90.190.10">
    <property type="entry name" value="Protein tyrosine phosphatase superfamily"/>
    <property type="match status" value="1"/>
</dbReference>
<reference evidence="8" key="1">
    <citation type="submission" date="2021-05" db="EMBL/GenBank/DDBJ databases">
        <title>The genome of the haptophyte Pavlova lutheri (Diacronema luteri, Pavlovales) - a model for lipid biosynthesis in eukaryotic algae.</title>
        <authorList>
            <person name="Hulatt C.J."/>
            <person name="Posewitz M.C."/>
        </authorList>
    </citation>
    <scope>NUCLEOTIDE SEQUENCE</scope>
    <source>
        <strain evidence="8">NIVA-4/92</strain>
    </source>
</reference>
<comment type="similarity">
    <text evidence="1">Belongs to the protein-tyrosine phosphatase family. Non-receptor class dual specificity subfamily.</text>
</comment>
<dbReference type="Proteomes" id="UP000751190">
    <property type="component" value="Unassembled WGS sequence"/>
</dbReference>
<dbReference type="OrthoDB" id="10252009at2759"/>
<dbReference type="GO" id="GO:0043409">
    <property type="term" value="P:negative regulation of MAPK cascade"/>
    <property type="evidence" value="ECO:0007669"/>
    <property type="project" value="TreeGrafter"/>
</dbReference>
<keyword evidence="4" id="KW-0904">Protein phosphatase</keyword>
<dbReference type="PRINTS" id="PR01908">
    <property type="entry name" value="ADSPHPHTASE"/>
</dbReference>
<dbReference type="GO" id="GO:0005737">
    <property type="term" value="C:cytoplasm"/>
    <property type="evidence" value="ECO:0007669"/>
    <property type="project" value="TreeGrafter"/>
</dbReference>
<dbReference type="InterPro" id="IPR016130">
    <property type="entry name" value="Tyr_Pase_AS"/>
</dbReference>
<dbReference type="GO" id="GO:0004725">
    <property type="term" value="F:protein tyrosine phosphatase activity"/>
    <property type="evidence" value="ECO:0007669"/>
    <property type="project" value="UniProtKB-EC"/>
</dbReference>
<dbReference type="PROSITE" id="PS50054">
    <property type="entry name" value="TYR_PHOSPHATASE_DUAL"/>
    <property type="match status" value="1"/>
</dbReference>
<evidence type="ECO:0000256" key="5">
    <source>
        <dbReference type="SAM" id="MobiDB-lite"/>
    </source>
</evidence>
<feature type="domain" description="Tyrosine specific protein phosphatases" evidence="7">
    <location>
        <begin position="157"/>
        <end position="214"/>
    </location>
</feature>
<evidence type="ECO:0000256" key="1">
    <source>
        <dbReference type="ARBA" id="ARBA00008601"/>
    </source>
</evidence>
<evidence type="ECO:0000256" key="2">
    <source>
        <dbReference type="ARBA" id="ARBA00013064"/>
    </source>
</evidence>
<protein>
    <recommendedName>
        <fullName evidence="2">protein-tyrosine-phosphatase</fullName>
        <ecNumber evidence="2">3.1.3.48</ecNumber>
    </recommendedName>
</protein>
<dbReference type="SMART" id="SM00195">
    <property type="entry name" value="DSPc"/>
    <property type="match status" value="1"/>
</dbReference>
<dbReference type="InterPro" id="IPR000340">
    <property type="entry name" value="Dual-sp_phosphatase_cat-dom"/>
</dbReference>
<feature type="domain" description="Tyrosine-protein phosphatase" evidence="6">
    <location>
        <begin position="86"/>
        <end position="235"/>
    </location>
</feature>
<dbReference type="PROSITE" id="PS50056">
    <property type="entry name" value="TYR_PHOSPHATASE_2"/>
    <property type="match status" value="1"/>
</dbReference>
<organism evidence="8 9">
    <name type="scientific">Diacronema lutheri</name>
    <name type="common">Unicellular marine alga</name>
    <name type="synonym">Monochrysis lutheri</name>
    <dbReference type="NCBI Taxonomy" id="2081491"/>
    <lineage>
        <taxon>Eukaryota</taxon>
        <taxon>Haptista</taxon>
        <taxon>Haptophyta</taxon>
        <taxon>Pavlovophyceae</taxon>
        <taxon>Pavlovales</taxon>
        <taxon>Pavlovaceae</taxon>
        <taxon>Diacronema</taxon>
    </lineage>
</organism>
<comment type="caution">
    <text evidence="8">The sequence shown here is derived from an EMBL/GenBank/DDBJ whole genome shotgun (WGS) entry which is preliminary data.</text>
</comment>
<dbReference type="CDD" id="cd14498">
    <property type="entry name" value="DSP"/>
    <property type="match status" value="1"/>
</dbReference>
<feature type="compositionally biased region" description="Low complexity" evidence="5">
    <location>
        <begin position="9"/>
        <end position="18"/>
    </location>
</feature>
<dbReference type="InterPro" id="IPR000387">
    <property type="entry name" value="Tyr_Pase_dom"/>
</dbReference>
<keyword evidence="3" id="KW-0378">Hydrolase</keyword>
<keyword evidence="9" id="KW-1185">Reference proteome</keyword>
<evidence type="ECO:0000256" key="3">
    <source>
        <dbReference type="ARBA" id="ARBA00022801"/>
    </source>
</evidence>
<gene>
    <name evidence="8" type="ORF">KFE25_006520</name>
</gene>
<proteinExistence type="inferred from homology"/>
<dbReference type="PANTHER" id="PTHR10159">
    <property type="entry name" value="DUAL SPECIFICITY PROTEIN PHOSPHATASE"/>
    <property type="match status" value="1"/>
</dbReference>
<dbReference type="PANTHER" id="PTHR10159:SF530">
    <property type="entry name" value="DUAL SPECIFICITY PROTEIN PHOSPHATASE DDB_G0271350-RELATED"/>
    <property type="match status" value="1"/>
</dbReference>
<evidence type="ECO:0000256" key="4">
    <source>
        <dbReference type="ARBA" id="ARBA00022912"/>
    </source>
</evidence>
<evidence type="ECO:0000259" key="7">
    <source>
        <dbReference type="PROSITE" id="PS50056"/>
    </source>
</evidence>
<evidence type="ECO:0000313" key="9">
    <source>
        <dbReference type="Proteomes" id="UP000751190"/>
    </source>
</evidence>
<dbReference type="PROSITE" id="PS00383">
    <property type="entry name" value="TYR_PHOSPHATASE_1"/>
    <property type="match status" value="1"/>
</dbReference>
<feature type="region of interest" description="Disordered" evidence="5">
    <location>
        <begin position="1"/>
        <end position="32"/>
    </location>
</feature>
<dbReference type="Pfam" id="PF00782">
    <property type="entry name" value="DSPc"/>
    <property type="match status" value="1"/>
</dbReference>
<dbReference type="InterPro" id="IPR029021">
    <property type="entry name" value="Prot-tyrosine_phosphatase-like"/>
</dbReference>
<accession>A0A8J6C6F5</accession>
<dbReference type="InterPro" id="IPR020422">
    <property type="entry name" value="TYR_PHOSPHATASE_DUAL_dom"/>
</dbReference>
<dbReference type="AlphaFoldDB" id="A0A8J6C6F5"/>
<evidence type="ECO:0000259" key="6">
    <source>
        <dbReference type="PROSITE" id="PS50054"/>
    </source>
</evidence>